<organism evidence="9 10">
    <name type="scientific">Trapa incisa</name>
    <dbReference type="NCBI Taxonomy" id="236973"/>
    <lineage>
        <taxon>Eukaryota</taxon>
        <taxon>Viridiplantae</taxon>
        <taxon>Streptophyta</taxon>
        <taxon>Embryophyta</taxon>
        <taxon>Tracheophyta</taxon>
        <taxon>Spermatophyta</taxon>
        <taxon>Magnoliopsida</taxon>
        <taxon>eudicotyledons</taxon>
        <taxon>Gunneridae</taxon>
        <taxon>Pentapetalae</taxon>
        <taxon>rosids</taxon>
        <taxon>malvids</taxon>
        <taxon>Myrtales</taxon>
        <taxon>Lythraceae</taxon>
        <taxon>Trapa</taxon>
    </lineage>
</organism>
<evidence type="ECO:0000256" key="4">
    <source>
        <dbReference type="ARBA" id="ARBA00023008"/>
    </source>
</evidence>
<evidence type="ECO:0000256" key="7">
    <source>
        <dbReference type="ARBA" id="ARBA00023186"/>
    </source>
</evidence>
<evidence type="ECO:0000256" key="5">
    <source>
        <dbReference type="ARBA" id="ARBA00023128"/>
    </source>
</evidence>
<comment type="similarity">
    <text evidence="2">Belongs to the COX17 family.</text>
</comment>
<protein>
    <submittedName>
        <fullName evidence="9">Uncharacterized protein</fullName>
    </submittedName>
</protein>
<dbReference type="EMBL" id="JAXIOK010000017">
    <property type="protein sequence ID" value="KAK4751622.1"/>
    <property type="molecule type" value="Genomic_DNA"/>
</dbReference>
<evidence type="ECO:0000256" key="2">
    <source>
        <dbReference type="ARBA" id="ARBA00009241"/>
    </source>
</evidence>
<proteinExistence type="inferred from homology"/>
<comment type="subcellular location">
    <subcellularLocation>
        <location evidence="1">Mitochondrion intermembrane space</location>
    </subcellularLocation>
</comment>
<dbReference type="Pfam" id="PF05051">
    <property type="entry name" value="COX17"/>
    <property type="match status" value="1"/>
</dbReference>
<sequence length="99" mass="11324">MDGLSVQKAALQKLDLIGSSCIQSSSLESKPTKKIRCAFPYTKMLRDECVVQHGEDAYGKWIAVHLKCLRTEGFNSDIMEMFEFINRNLRTSRVFVILH</sequence>
<evidence type="ECO:0000256" key="6">
    <source>
        <dbReference type="ARBA" id="ARBA00023157"/>
    </source>
</evidence>
<keyword evidence="7" id="KW-0143">Chaperone</keyword>
<keyword evidence="4 8" id="KW-0186">Copper</keyword>
<dbReference type="GO" id="GO:0005758">
    <property type="term" value="C:mitochondrial intermembrane space"/>
    <property type="evidence" value="ECO:0007669"/>
    <property type="project" value="UniProtKB-SubCell"/>
</dbReference>
<evidence type="ECO:0000313" key="10">
    <source>
        <dbReference type="Proteomes" id="UP001345219"/>
    </source>
</evidence>
<dbReference type="GO" id="GO:0005507">
    <property type="term" value="F:copper ion binding"/>
    <property type="evidence" value="ECO:0007669"/>
    <property type="project" value="InterPro"/>
</dbReference>
<feature type="binding site" evidence="8">
    <location>
        <position position="37"/>
    </location>
    <ligand>
        <name>Cu cation</name>
        <dbReference type="ChEBI" id="CHEBI:23378"/>
    </ligand>
</feature>
<name>A0AAN7PMA9_9MYRT</name>
<gene>
    <name evidence="9" type="ORF">SAY87_005104</name>
</gene>
<keyword evidence="3 8" id="KW-0479">Metal-binding</keyword>
<dbReference type="InterPro" id="IPR007745">
    <property type="entry name" value="Cyt_c_oxidase_Cu-chaperone"/>
</dbReference>
<dbReference type="SUPFAM" id="SSF47072">
    <property type="entry name" value="Cysteine alpha-hairpin motif"/>
    <property type="match status" value="1"/>
</dbReference>
<evidence type="ECO:0000256" key="8">
    <source>
        <dbReference type="PIRSR" id="PIRSR607745-1"/>
    </source>
</evidence>
<comment type="caution">
    <text evidence="9">The sequence shown here is derived from an EMBL/GenBank/DDBJ whole genome shotgun (WGS) entry which is preliminary data.</text>
</comment>
<dbReference type="Proteomes" id="UP001345219">
    <property type="component" value="Chromosome 4"/>
</dbReference>
<dbReference type="AlphaFoldDB" id="A0AAN7PMA9"/>
<keyword evidence="10" id="KW-1185">Reference proteome</keyword>
<evidence type="ECO:0000256" key="3">
    <source>
        <dbReference type="ARBA" id="ARBA00022723"/>
    </source>
</evidence>
<accession>A0AAN7PMA9</accession>
<evidence type="ECO:0000256" key="1">
    <source>
        <dbReference type="ARBA" id="ARBA00004569"/>
    </source>
</evidence>
<dbReference type="Gene3D" id="1.10.287.1130">
    <property type="entry name" value="CytochromE C oxidase copper chaperone"/>
    <property type="match status" value="1"/>
</dbReference>
<dbReference type="InterPro" id="IPR009069">
    <property type="entry name" value="Cys_alpha_HP_mot_SF"/>
</dbReference>
<dbReference type="GO" id="GO:0016531">
    <property type="term" value="F:copper chaperone activity"/>
    <property type="evidence" value="ECO:0007669"/>
    <property type="project" value="InterPro"/>
</dbReference>
<reference evidence="9 10" key="1">
    <citation type="journal article" date="2023" name="Hortic Res">
        <title>Pangenome of water caltrop reveals structural variations and asymmetric subgenome divergence after allopolyploidization.</title>
        <authorList>
            <person name="Zhang X."/>
            <person name="Chen Y."/>
            <person name="Wang L."/>
            <person name="Yuan Y."/>
            <person name="Fang M."/>
            <person name="Shi L."/>
            <person name="Lu R."/>
            <person name="Comes H.P."/>
            <person name="Ma Y."/>
            <person name="Chen Y."/>
            <person name="Huang G."/>
            <person name="Zhou Y."/>
            <person name="Zheng Z."/>
            <person name="Qiu Y."/>
        </authorList>
    </citation>
    <scope>NUCLEOTIDE SEQUENCE [LARGE SCALE GENOMIC DNA]</scope>
    <source>
        <tissue evidence="9">Roots</tissue>
    </source>
</reference>
<evidence type="ECO:0000313" key="9">
    <source>
        <dbReference type="EMBL" id="KAK4751622.1"/>
    </source>
</evidence>
<keyword evidence="6" id="KW-1015">Disulfide bond</keyword>
<dbReference type="PANTHER" id="PTHR16719">
    <property type="entry name" value="CYTOCHROME C OXIDASE COPPER CHAPERONE"/>
    <property type="match status" value="1"/>
</dbReference>
<dbReference type="PANTHER" id="PTHR16719:SF0">
    <property type="entry name" value="CYTOCHROME C OXIDASE COPPER CHAPERONE"/>
    <property type="match status" value="1"/>
</dbReference>
<keyword evidence="5" id="KW-0496">Mitochondrion</keyword>